<keyword evidence="3" id="KW-1185">Reference proteome</keyword>
<dbReference type="Pfam" id="PF19493">
    <property type="entry name" value="Trypco1"/>
    <property type="match status" value="1"/>
</dbReference>
<proteinExistence type="predicted"/>
<organism evidence="2 3">
    <name type="scientific">Almyronema epifaneia S1</name>
    <dbReference type="NCBI Taxonomy" id="2991925"/>
    <lineage>
        <taxon>Bacteria</taxon>
        <taxon>Bacillati</taxon>
        <taxon>Cyanobacteriota</taxon>
        <taxon>Cyanophyceae</taxon>
        <taxon>Nodosilineales</taxon>
        <taxon>Nodosilineaceae</taxon>
        <taxon>Almyronema</taxon>
        <taxon>Almyronema epifaneia</taxon>
    </lineage>
</organism>
<evidence type="ECO:0000313" key="3">
    <source>
        <dbReference type="Proteomes" id="UP001600165"/>
    </source>
</evidence>
<dbReference type="Proteomes" id="UP001600165">
    <property type="component" value="Unassembled WGS sequence"/>
</dbReference>
<protein>
    <submittedName>
        <fullName evidence="2">CU044_2847 family protein</fullName>
    </submittedName>
</protein>
<accession>A0ABW6IAH3</accession>
<comment type="caution">
    <text evidence="2">The sequence shown here is derived from an EMBL/GenBank/DDBJ whole genome shotgun (WGS) entry which is preliminary data.</text>
</comment>
<dbReference type="EMBL" id="JBHZOL010000020">
    <property type="protein sequence ID" value="MFE4105151.1"/>
    <property type="molecule type" value="Genomic_DNA"/>
</dbReference>
<feature type="domain" description="Trypsin-co-occurring" evidence="1">
    <location>
        <begin position="4"/>
        <end position="101"/>
    </location>
</feature>
<name>A0ABW6IAH3_9CYAN</name>
<evidence type="ECO:0000313" key="2">
    <source>
        <dbReference type="EMBL" id="MFE4105151.1"/>
    </source>
</evidence>
<reference evidence="2 3" key="1">
    <citation type="submission" date="2024-10" db="EMBL/GenBank/DDBJ databases">
        <authorList>
            <person name="Ratan Roy A."/>
            <person name="Morales Sandoval P.H."/>
            <person name="De Los Santos Villalobos S."/>
            <person name="Chakraborty S."/>
            <person name="Mukherjee J."/>
        </authorList>
    </citation>
    <scope>NUCLEOTIDE SEQUENCE [LARGE SCALE GENOMIC DNA]</scope>
    <source>
        <strain evidence="2 3">S1</strain>
    </source>
</reference>
<evidence type="ECO:0000259" key="1">
    <source>
        <dbReference type="Pfam" id="PF19493"/>
    </source>
</evidence>
<dbReference type="RefSeq" id="WP_377961217.1">
    <property type="nucleotide sequence ID" value="NZ_JBHZOL010000020.1"/>
</dbReference>
<dbReference type="InterPro" id="IPR045794">
    <property type="entry name" value="Trypco1"/>
</dbReference>
<sequence length="147" mass="16485">MPRFQLDEDAPILVEFLPTAPIDNPAALVRTDQVERSAEAINSAMNTLRNMAQLVVETLDTLDDQPSQVEVEFGLKLDAEGQAAIARSADSAMLTVRMTWDPSLRPNRWQAPTAEQYGYDDEGYRVGGEYPYSGYGYEDDEGDDEWF</sequence>
<gene>
    <name evidence="2" type="ORF">ACFVKH_02605</name>
</gene>
<dbReference type="NCBIfam" id="NF041216">
    <property type="entry name" value="CU044_2847_fam"/>
    <property type="match status" value="1"/>
</dbReference>